<feature type="compositionally biased region" description="Basic and acidic residues" evidence="1">
    <location>
        <begin position="36"/>
        <end position="46"/>
    </location>
</feature>
<evidence type="ECO:0000313" key="2">
    <source>
        <dbReference type="EMBL" id="ELK29919.1"/>
    </source>
</evidence>
<feature type="compositionally biased region" description="Polar residues" evidence="1">
    <location>
        <begin position="51"/>
        <end position="67"/>
    </location>
</feature>
<protein>
    <submittedName>
        <fullName evidence="2">Uncharacterized protein</fullName>
    </submittedName>
</protein>
<proteinExistence type="predicted"/>
<feature type="compositionally biased region" description="Basic and acidic residues" evidence="1">
    <location>
        <begin position="68"/>
        <end position="82"/>
    </location>
</feature>
<accession>L5LTY8</accession>
<dbReference type="Proteomes" id="UP000010556">
    <property type="component" value="Unassembled WGS sequence"/>
</dbReference>
<sequence length="181" mass="20069">MGVEKKRIISGCGKPEGFLEDWVAHLRWNNGGEAGHNQHRDQRSREAYPQWDQQSREASWPRDQQSSEARRHRDQQSRKEELPNPLMGPALWVTGGSSPTPDGPCSVCDRVRSPNPPDGPCSVHDREWSCNLPIDTALSVTGGSAPTPQLEHDWGRHRNLLIRPALCMTGGSAPTPQSALL</sequence>
<organism evidence="2 3">
    <name type="scientific">Myotis davidii</name>
    <name type="common">David's myotis</name>
    <dbReference type="NCBI Taxonomy" id="225400"/>
    <lineage>
        <taxon>Eukaryota</taxon>
        <taxon>Metazoa</taxon>
        <taxon>Chordata</taxon>
        <taxon>Craniata</taxon>
        <taxon>Vertebrata</taxon>
        <taxon>Euteleostomi</taxon>
        <taxon>Mammalia</taxon>
        <taxon>Eutheria</taxon>
        <taxon>Laurasiatheria</taxon>
        <taxon>Chiroptera</taxon>
        <taxon>Yangochiroptera</taxon>
        <taxon>Vespertilionidae</taxon>
        <taxon>Myotis</taxon>
    </lineage>
</organism>
<reference evidence="3" key="1">
    <citation type="journal article" date="2013" name="Science">
        <title>Comparative analysis of bat genomes provides insight into the evolution of flight and immunity.</title>
        <authorList>
            <person name="Zhang G."/>
            <person name="Cowled C."/>
            <person name="Shi Z."/>
            <person name="Huang Z."/>
            <person name="Bishop-Lilly K.A."/>
            <person name="Fang X."/>
            <person name="Wynne J.W."/>
            <person name="Xiong Z."/>
            <person name="Baker M.L."/>
            <person name="Zhao W."/>
            <person name="Tachedjian M."/>
            <person name="Zhu Y."/>
            <person name="Zhou P."/>
            <person name="Jiang X."/>
            <person name="Ng J."/>
            <person name="Yang L."/>
            <person name="Wu L."/>
            <person name="Xiao J."/>
            <person name="Feng Y."/>
            <person name="Chen Y."/>
            <person name="Sun X."/>
            <person name="Zhang Y."/>
            <person name="Marsh G.A."/>
            <person name="Crameri G."/>
            <person name="Broder C.C."/>
            <person name="Frey K.G."/>
            <person name="Wang L.F."/>
            <person name="Wang J."/>
        </authorList>
    </citation>
    <scope>NUCLEOTIDE SEQUENCE [LARGE SCALE GENOMIC DNA]</scope>
</reference>
<evidence type="ECO:0000256" key="1">
    <source>
        <dbReference type="SAM" id="MobiDB-lite"/>
    </source>
</evidence>
<name>L5LTY8_MYODS</name>
<feature type="region of interest" description="Disordered" evidence="1">
    <location>
        <begin position="29"/>
        <end position="104"/>
    </location>
</feature>
<evidence type="ECO:0000313" key="3">
    <source>
        <dbReference type="Proteomes" id="UP000010556"/>
    </source>
</evidence>
<dbReference type="AlphaFoldDB" id="L5LTY8"/>
<dbReference type="EMBL" id="KB107564">
    <property type="protein sequence ID" value="ELK29919.1"/>
    <property type="molecule type" value="Genomic_DNA"/>
</dbReference>
<keyword evidence="3" id="KW-1185">Reference proteome</keyword>
<gene>
    <name evidence="2" type="ORF">MDA_GLEAN10003409</name>
</gene>